<keyword evidence="7 9" id="KW-1133">Transmembrane helix</keyword>
<feature type="transmembrane region" description="Helical" evidence="9">
    <location>
        <begin position="14"/>
        <end position="35"/>
    </location>
</feature>
<feature type="transmembrane region" description="Helical" evidence="9">
    <location>
        <begin position="293"/>
        <end position="311"/>
    </location>
</feature>
<organism evidence="10 11">
    <name type="scientific">Igneacidithiobacillus copahuensis</name>
    <dbReference type="NCBI Taxonomy" id="2724909"/>
    <lineage>
        <taxon>Bacteria</taxon>
        <taxon>Pseudomonadati</taxon>
        <taxon>Pseudomonadota</taxon>
        <taxon>Acidithiobacillia</taxon>
        <taxon>Acidithiobacillales</taxon>
        <taxon>Acidithiobacillaceae</taxon>
        <taxon>Igneacidithiobacillus</taxon>
    </lineage>
</organism>
<dbReference type="PANTHER" id="PTHR12726:SF0">
    <property type="entry name" value="CERAMIDE GLUCOSYLTRANSFERASE"/>
    <property type="match status" value="1"/>
</dbReference>
<dbReference type="NCBIfam" id="TIGR03472">
    <property type="entry name" value="HpnI"/>
    <property type="match status" value="1"/>
</dbReference>
<keyword evidence="5" id="KW-0808">Transferase</keyword>
<protein>
    <submittedName>
        <fullName evidence="10">Glycosyltransferase</fullName>
    </submittedName>
</protein>
<dbReference type="GO" id="GO:0016020">
    <property type="term" value="C:membrane"/>
    <property type="evidence" value="ECO:0007669"/>
    <property type="project" value="UniProtKB-SubCell"/>
</dbReference>
<evidence type="ECO:0000313" key="11">
    <source>
        <dbReference type="Proteomes" id="UP001197378"/>
    </source>
</evidence>
<dbReference type="PANTHER" id="PTHR12726">
    <property type="entry name" value="CERAMIDE GLUCOSYLTRANSFERASE"/>
    <property type="match status" value="1"/>
</dbReference>
<evidence type="ECO:0000256" key="3">
    <source>
        <dbReference type="ARBA" id="ARBA00004991"/>
    </source>
</evidence>
<keyword evidence="4" id="KW-0328">Glycosyltransferase</keyword>
<evidence type="ECO:0000256" key="4">
    <source>
        <dbReference type="ARBA" id="ARBA00022676"/>
    </source>
</evidence>
<evidence type="ECO:0000256" key="7">
    <source>
        <dbReference type="ARBA" id="ARBA00022989"/>
    </source>
</evidence>
<dbReference type="InterPro" id="IPR029044">
    <property type="entry name" value="Nucleotide-diphossugar_trans"/>
</dbReference>
<evidence type="ECO:0000256" key="8">
    <source>
        <dbReference type="ARBA" id="ARBA00023136"/>
    </source>
</evidence>
<evidence type="ECO:0000313" key="10">
    <source>
        <dbReference type="EMBL" id="MBU2789005.1"/>
    </source>
</evidence>
<gene>
    <name evidence="10" type="ORF">HFQ13_12465</name>
</gene>
<evidence type="ECO:0000256" key="2">
    <source>
        <dbReference type="ARBA" id="ARBA00004760"/>
    </source>
</evidence>
<proteinExistence type="predicted"/>
<feature type="transmembrane region" description="Helical" evidence="9">
    <location>
        <begin position="317"/>
        <end position="333"/>
    </location>
</feature>
<evidence type="ECO:0000256" key="6">
    <source>
        <dbReference type="ARBA" id="ARBA00022692"/>
    </source>
</evidence>
<keyword evidence="8 9" id="KW-0472">Membrane</keyword>
<keyword evidence="11" id="KW-1185">Reference proteome</keyword>
<dbReference type="SUPFAM" id="SSF53448">
    <property type="entry name" value="Nucleotide-diphospho-sugar transferases"/>
    <property type="match status" value="1"/>
</dbReference>
<dbReference type="GO" id="GO:0006679">
    <property type="term" value="P:glucosylceramide biosynthetic process"/>
    <property type="evidence" value="ECO:0007669"/>
    <property type="project" value="TreeGrafter"/>
</dbReference>
<comment type="pathway">
    <text evidence="2">Lipid metabolism; sphingolipid metabolism.</text>
</comment>
<feature type="transmembrane region" description="Helical" evidence="9">
    <location>
        <begin position="345"/>
        <end position="362"/>
    </location>
</feature>
<dbReference type="GO" id="GO:0008120">
    <property type="term" value="F:ceramide glucosyltransferase activity"/>
    <property type="evidence" value="ECO:0007669"/>
    <property type="project" value="TreeGrafter"/>
</dbReference>
<sequence length="390" mass="42739">MPWPGLPSIATSDLVLIAAYFFAAIAGVSCIYWALAWWQMETWRPQLPEDAGPLSSPDAFGVSIIKPLHGVEPELSANLQSFLTQHYPRFEMICGVQDSVDPVLPLLDGFRRQPELRVVQHTTTLGSNPKVNNLAGIIAQASYPVLVLADADIRVGPGYLACLVRELNLPQVGVISCLYRARPISGFSAQLLAVQIQEHFLPSVRLAAALGPNIYCGGATIAVRRESFDALGGCAALANELADDYALGARIRALGYRSALSNYVVETLVAEDGFLAFYAHALRWARTTRAVQPWGHAFSFLTYPLPLVLMAAAFWQGWAWSAVALVACLRLVYHWRIGRKLRSPLSATAVMLADILGLWIWAHAQIAGKVRWRGRNFSIDAHGQMHDGVQ</sequence>
<reference evidence="10" key="1">
    <citation type="journal article" date="2021" name="ISME J.">
        <title>Genomic evolution of the class Acidithiobacillia: deep-branching Proteobacteria living in extreme acidic conditions.</title>
        <authorList>
            <person name="Moya-Beltran A."/>
            <person name="Beard S."/>
            <person name="Rojas-Villalobos C."/>
            <person name="Issotta F."/>
            <person name="Gallardo Y."/>
            <person name="Ulloa R."/>
            <person name="Giaveno A."/>
            <person name="Degli Esposti M."/>
            <person name="Johnson D.B."/>
            <person name="Quatrini R."/>
        </authorList>
    </citation>
    <scope>NUCLEOTIDE SEQUENCE</scope>
    <source>
        <strain evidence="10">VAN18-1</strain>
    </source>
</reference>
<dbReference type="AlphaFoldDB" id="A0AAE3CL03"/>
<dbReference type="Pfam" id="PF13506">
    <property type="entry name" value="Glyco_transf_21"/>
    <property type="match status" value="1"/>
</dbReference>
<accession>A0AAE3CL03</accession>
<dbReference type="InterPro" id="IPR017835">
    <property type="entry name" value="Hopen-assoc_HpnI"/>
</dbReference>
<dbReference type="EMBL" id="JAAXYO010000180">
    <property type="protein sequence ID" value="MBU2789005.1"/>
    <property type="molecule type" value="Genomic_DNA"/>
</dbReference>
<comment type="pathway">
    <text evidence="3">Sphingolipid metabolism.</text>
</comment>
<dbReference type="RefSeq" id="WP_215872407.1">
    <property type="nucleotide sequence ID" value="NZ_JAAXYO010000180.1"/>
</dbReference>
<comment type="subcellular location">
    <subcellularLocation>
        <location evidence="1">Membrane</location>
        <topology evidence="1">Multi-pass membrane protein</topology>
    </subcellularLocation>
</comment>
<evidence type="ECO:0000256" key="1">
    <source>
        <dbReference type="ARBA" id="ARBA00004141"/>
    </source>
</evidence>
<name>A0AAE3CL03_9PROT</name>
<dbReference type="Gene3D" id="3.90.550.10">
    <property type="entry name" value="Spore Coat Polysaccharide Biosynthesis Protein SpsA, Chain A"/>
    <property type="match status" value="1"/>
</dbReference>
<dbReference type="Proteomes" id="UP001197378">
    <property type="component" value="Unassembled WGS sequence"/>
</dbReference>
<evidence type="ECO:0000256" key="5">
    <source>
        <dbReference type="ARBA" id="ARBA00022679"/>
    </source>
</evidence>
<dbReference type="InterPro" id="IPR025993">
    <property type="entry name" value="Ceramide_glucosylTrfase"/>
</dbReference>
<evidence type="ECO:0000256" key="9">
    <source>
        <dbReference type="SAM" id="Phobius"/>
    </source>
</evidence>
<keyword evidence="6 9" id="KW-0812">Transmembrane</keyword>
<comment type="caution">
    <text evidence="10">The sequence shown here is derived from an EMBL/GenBank/DDBJ whole genome shotgun (WGS) entry which is preliminary data.</text>
</comment>